<dbReference type="EMBL" id="KN822997">
    <property type="protein sequence ID" value="KIO28251.1"/>
    <property type="molecule type" value="Genomic_DNA"/>
</dbReference>
<reference evidence="2 3" key="1">
    <citation type="submission" date="2014-04" db="EMBL/GenBank/DDBJ databases">
        <authorList>
            <consortium name="DOE Joint Genome Institute"/>
            <person name="Kuo A."/>
            <person name="Girlanda M."/>
            <person name="Perotto S."/>
            <person name="Kohler A."/>
            <person name="Nagy L.G."/>
            <person name="Floudas D."/>
            <person name="Copeland A."/>
            <person name="Barry K.W."/>
            <person name="Cichocki N."/>
            <person name="Veneault-Fourrey C."/>
            <person name="LaButti K."/>
            <person name="Lindquist E.A."/>
            <person name="Lipzen A."/>
            <person name="Lundell T."/>
            <person name="Morin E."/>
            <person name="Murat C."/>
            <person name="Sun H."/>
            <person name="Tunlid A."/>
            <person name="Henrissat B."/>
            <person name="Grigoriev I.V."/>
            <person name="Hibbett D.S."/>
            <person name="Martin F."/>
            <person name="Nordberg H.P."/>
            <person name="Cantor M.N."/>
            <person name="Hua S.X."/>
        </authorList>
    </citation>
    <scope>NUCLEOTIDE SEQUENCE [LARGE SCALE GENOMIC DNA]</scope>
    <source>
        <strain evidence="2 3">MUT 4182</strain>
    </source>
</reference>
<keyword evidence="3" id="KW-1185">Reference proteome</keyword>
<organism evidence="2 3">
    <name type="scientific">Tulasnella calospora MUT 4182</name>
    <dbReference type="NCBI Taxonomy" id="1051891"/>
    <lineage>
        <taxon>Eukaryota</taxon>
        <taxon>Fungi</taxon>
        <taxon>Dikarya</taxon>
        <taxon>Basidiomycota</taxon>
        <taxon>Agaricomycotina</taxon>
        <taxon>Agaricomycetes</taxon>
        <taxon>Cantharellales</taxon>
        <taxon>Tulasnellaceae</taxon>
        <taxon>Tulasnella</taxon>
    </lineage>
</organism>
<dbReference type="Proteomes" id="UP000054248">
    <property type="component" value="Unassembled WGS sequence"/>
</dbReference>
<accession>A0A0C3QL50</accession>
<feature type="region of interest" description="Disordered" evidence="1">
    <location>
        <begin position="19"/>
        <end position="42"/>
    </location>
</feature>
<dbReference type="HOGENOM" id="CLU_1918611_0_0_1"/>
<sequence length="132" mass="14297">MATSYWGILENLAATIPPDADREDVQMAEDSAMDSADDTSSLFHPGFDWNDVDIGRLEDSAQANAVAEFSKGILQRYRHAIGEQALTECVWRQPRLPLAAPCIALPPSSASLSLIAGRLLSMTGLRVSQPLL</sequence>
<name>A0A0C3QL50_9AGAM</name>
<proteinExistence type="predicted"/>
<gene>
    <name evidence="2" type="ORF">M407DRAFT_22582</name>
</gene>
<evidence type="ECO:0000256" key="1">
    <source>
        <dbReference type="SAM" id="MobiDB-lite"/>
    </source>
</evidence>
<evidence type="ECO:0000313" key="2">
    <source>
        <dbReference type="EMBL" id="KIO28251.1"/>
    </source>
</evidence>
<dbReference type="AlphaFoldDB" id="A0A0C3QL50"/>
<evidence type="ECO:0000313" key="3">
    <source>
        <dbReference type="Proteomes" id="UP000054248"/>
    </source>
</evidence>
<protein>
    <submittedName>
        <fullName evidence="2">Uncharacterized protein</fullName>
    </submittedName>
</protein>
<reference evidence="3" key="2">
    <citation type="submission" date="2015-01" db="EMBL/GenBank/DDBJ databases">
        <title>Evolutionary Origins and Diversification of the Mycorrhizal Mutualists.</title>
        <authorList>
            <consortium name="DOE Joint Genome Institute"/>
            <consortium name="Mycorrhizal Genomics Consortium"/>
            <person name="Kohler A."/>
            <person name="Kuo A."/>
            <person name="Nagy L.G."/>
            <person name="Floudas D."/>
            <person name="Copeland A."/>
            <person name="Barry K.W."/>
            <person name="Cichocki N."/>
            <person name="Veneault-Fourrey C."/>
            <person name="LaButti K."/>
            <person name="Lindquist E.A."/>
            <person name="Lipzen A."/>
            <person name="Lundell T."/>
            <person name="Morin E."/>
            <person name="Murat C."/>
            <person name="Riley R."/>
            <person name="Ohm R."/>
            <person name="Sun H."/>
            <person name="Tunlid A."/>
            <person name="Henrissat B."/>
            <person name="Grigoriev I.V."/>
            <person name="Hibbett D.S."/>
            <person name="Martin F."/>
        </authorList>
    </citation>
    <scope>NUCLEOTIDE SEQUENCE [LARGE SCALE GENOMIC DNA]</scope>
    <source>
        <strain evidence="3">MUT 4182</strain>
    </source>
</reference>